<dbReference type="Proteomes" id="UP000292547">
    <property type="component" value="Chromosome"/>
</dbReference>
<dbReference type="EMBL" id="CP032229">
    <property type="protein sequence ID" value="QBJ91484.1"/>
    <property type="molecule type" value="Genomic_DNA"/>
</dbReference>
<evidence type="ECO:0000313" key="2">
    <source>
        <dbReference type="EMBL" id="QBJ91484.1"/>
    </source>
</evidence>
<keyword evidence="1" id="KW-1133">Transmembrane helix</keyword>
<keyword evidence="1" id="KW-0812">Transmembrane</keyword>
<evidence type="ECO:0000313" key="3">
    <source>
        <dbReference type="Proteomes" id="UP000292547"/>
    </source>
</evidence>
<feature type="transmembrane region" description="Helical" evidence="1">
    <location>
        <begin position="6"/>
        <end position="23"/>
    </location>
</feature>
<organism evidence="2 3">
    <name type="scientific">Streptomyces seoulensis</name>
    <dbReference type="NCBI Taxonomy" id="73044"/>
    <lineage>
        <taxon>Bacteria</taxon>
        <taxon>Bacillati</taxon>
        <taxon>Actinomycetota</taxon>
        <taxon>Actinomycetes</taxon>
        <taxon>Kitasatosporales</taxon>
        <taxon>Streptomycetaceae</taxon>
        <taxon>Streptomyces</taxon>
    </lineage>
</organism>
<keyword evidence="1" id="KW-0472">Membrane</keyword>
<protein>
    <submittedName>
        <fullName evidence="2">Uncharacterized protein</fullName>
    </submittedName>
</protein>
<dbReference type="AlphaFoldDB" id="A0A4P6TY24"/>
<proteinExistence type="predicted"/>
<name>A0A4P6TY24_STRSO</name>
<accession>A0A4P6TY24</accession>
<keyword evidence="3" id="KW-1185">Reference proteome</keyword>
<reference evidence="2 3" key="1">
    <citation type="submission" date="2018-08" db="EMBL/GenBank/DDBJ databases">
        <title>The complete genome sequence of Streptomyces seoulensis, a pioneer strain for nickel superoxide dismutase discovery.</title>
        <authorList>
            <person name="Shin J."/>
            <person name="Lee J.-S."/>
            <person name="Lee E.-J."/>
            <person name="Youn H.-D."/>
        </authorList>
    </citation>
    <scope>NUCLEOTIDE SEQUENCE [LARGE SCALE GENOMIC DNA]</scope>
    <source>
        <strain evidence="2 3">KCTC 9819</strain>
    </source>
</reference>
<dbReference type="KEGG" id="sseo:D0Z67_15110"/>
<gene>
    <name evidence="2" type="ORF">D0Z67_15110</name>
</gene>
<evidence type="ECO:0000256" key="1">
    <source>
        <dbReference type="SAM" id="Phobius"/>
    </source>
</evidence>
<sequence>MEWVSPLFAIVGVVIGSGTTLAMERSRWKRDRHREAVQVQREVFVAYLTHMGRAHEGMRLASESSHASPEDRRLAVLKAFADADLYEVRFRLTMLAPDRVVELAVHAFRKCRATRDQLAAGAHIHDDDYRETQVEYYRAVQATSDAMRRELGIPELSFVPLGFAPGTRPSDPI</sequence>